<dbReference type="Gene3D" id="3.30.420.10">
    <property type="entry name" value="Ribonuclease H-like superfamily/Ribonuclease H"/>
    <property type="match status" value="1"/>
</dbReference>
<dbReference type="InterPro" id="IPR004875">
    <property type="entry name" value="DDE_SF_endonuclease_dom"/>
</dbReference>
<feature type="domain" description="DDE-1" evidence="1">
    <location>
        <begin position="92"/>
        <end position="227"/>
    </location>
</feature>
<feature type="non-terminal residue" evidence="2">
    <location>
        <position position="1"/>
    </location>
</feature>
<evidence type="ECO:0000313" key="3">
    <source>
        <dbReference type="Proteomes" id="UP000324800"/>
    </source>
</evidence>
<gene>
    <name evidence="2" type="ORF">EZS28_045184</name>
</gene>
<name>A0A5J4TMS5_9EUKA</name>
<sequence length="292" mass="33746">ANRRTFDDVSEAIMVAEIQDVFRANHPYEPCTFTKRTELKDLVIGINPNIIFHIEESGCQPWVDAHPQFVLCPAETTPEQCLYKVKRSQKNYTVMSCINLSVDSLPPLTIVNSLTLYVDIYDFCLRPEKDCYIFTSKKGYLTKEIFVWQLQNVFLPHLEQILPDNTKTAEQLMDNLRYHDTPEVQQLLHDANVKALFIPKNSSHALQPLDLSTYHDLKSILRKTNSNLEEGTQAARIESICNATEDATTTHRNRTAFLHASFRVRPHSNSVVAEIDWQLFEQRLHELFILEQ</sequence>
<dbReference type="OrthoDB" id="6623948at2759"/>
<dbReference type="GO" id="GO:0003676">
    <property type="term" value="F:nucleic acid binding"/>
    <property type="evidence" value="ECO:0007669"/>
    <property type="project" value="InterPro"/>
</dbReference>
<protein>
    <recommendedName>
        <fullName evidence="1">DDE-1 domain-containing protein</fullName>
    </recommendedName>
</protein>
<organism evidence="2 3">
    <name type="scientific">Streblomastix strix</name>
    <dbReference type="NCBI Taxonomy" id="222440"/>
    <lineage>
        <taxon>Eukaryota</taxon>
        <taxon>Metamonada</taxon>
        <taxon>Preaxostyla</taxon>
        <taxon>Oxymonadida</taxon>
        <taxon>Streblomastigidae</taxon>
        <taxon>Streblomastix</taxon>
    </lineage>
</organism>
<dbReference type="Proteomes" id="UP000324800">
    <property type="component" value="Unassembled WGS sequence"/>
</dbReference>
<accession>A0A5J4TMS5</accession>
<evidence type="ECO:0000259" key="1">
    <source>
        <dbReference type="Pfam" id="PF03184"/>
    </source>
</evidence>
<dbReference type="InterPro" id="IPR036397">
    <property type="entry name" value="RNaseH_sf"/>
</dbReference>
<comment type="caution">
    <text evidence="2">The sequence shown here is derived from an EMBL/GenBank/DDBJ whole genome shotgun (WGS) entry which is preliminary data.</text>
</comment>
<evidence type="ECO:0000313" key="2">
    <source>
        <dbReference type="EMBL" id="KAA6359289.1"/>
    </source>
</evidence>
<reference evidence="2 3" key="1">
    <citation type="submission" date="2019-03" db="EMBL/GenBank/DDBJ databases">
        <title>Single cell metagenomics reveals metabolic interactions within the superorganism composed of flagellate Streblomastix strix and complex community of Bacteroidetes bacteria on its surface.</title>
        <authorList>
            <person name="Treitli S.C."/>
            <person name="Kolisko M."/>
            <person name="Husnik F."/>
            <person name="Keeling P."/>
            <person name="Hampl V."/>
        </authorList>
    </citation>
    <scope>NUCLEOTIDE SEQUENCE [LARGE SCALE GENOMIC DNA]</scope>
    <source>
        <strain evidence="2">ST1C</strain>
    </source>
</reference>
<proteinExistence type="predicted"/>
<dbReference type="AlphaFoldDB" id="A0A5J4TMS5"/>
<dbReference type="EMBL" id="SNRW01028615">
    <property type="protein sequence ID" value="KAA6359289.1"/>
    <property type="molecule type" value="Genomic_DNA"/>
</dbReference>
<dbReference type="Pfam" id="PF03184">
    <property type="entry name" value="DDE_1"/>
    <property type="match status" value="1"/>
</dbReference>